<dbReference type="Pfam" id="PF06754">
    <property type="entry name" value="PhnG"/>
    <property type="match status" value="1"/>
</dbReference>
<protein>
    <submittedName>
        <fullName evidence="2">Alpha-D-ribose 1-methylphosphonate 5-triphosphate synthase subunit PhnG</fullName>
        <ecNumber evidence="2">2.7.8.37</ecNumber>
    </submittedName>
</protein>
<dbReference type="OrthoDB" id="530475at2"/>
<dbReference type="Proteomes" id="UP000051887">
    <property type="component" value="Unassembled WGS sequence"/>
</dbReference>
<gene>
    <name evidence="2" type="primary">phnG</name>
    <name evidence="1" type="ORF">TL5118_01808</name>
    <name evidence="2" type="ORF">TL5120_01041</name>
</gene>
<dbReference type="GO" id="GO:0015716">
    <property type="term" value="P:organic phosphonate transport"/>
    <property type="evidence" value="ECO:0007669"/>
    <property type="project" value="InterPro"/>
</dbReference>
<dbReference type="EC" id="2.7.8.37" evidence="2"/>
<reference evidence="2 4" key="1">
    <citation type="submission" date="2015-09" db="EMBL/GenBank/DDBJ databases">
        <authorList>
            <consortium name="Swine Surveillance"/>
        </authorList>
    </citation>
    <scope>NUCLEOTIDE SEQUENCE [LARGE SCALE GENOMIC DNA]</scope>
    <source>
        <strain evidence="2 4">5120</strain>
    </source>
</reference>
<dbReference type="InterPro" id="IPR009609">
    <property type="entry name" value="Phosphonate_metab_PhnG"/>
</dbReference>
<reference evidence="1 3" key="2">
    <citation type="submission" date="2015-09" db="EMBL/GenBank/DDBJ databases">
        <authorList>
            <person name="Rodrigo-Torres L."/>
            <person name="Arahal D.R."/>
        </authorList>
    </citation>
    <scope>NUCLEOTIDE SEQUENCE [LARGE SCALE GENOMIC DNA]</scope>
    <source>
        <strain evidence="1 3">CECT 5118</strain>
    </source>
</reference>
<dbReference type="GO" id="GO:0019634">
    <property type="term" value="P:organic phosphonate metabolic process"/>
    <property type="evidence" value="ECO:0007669"/>
    <property type="project" value="InterPro"/>
</dbReference>
<sequence>MSQNIPQLSPQEAQRKAWMGLLAKAPEAQLIALWGERPDPEHEVLRAPELGSTMVRGRIGATGNAFNLGEMTLTRCSVQLSGGAVGHAYVQGRSKEKARIAALVDALMQTDAEDEIRAEILSPLAATQQADKAARAAKAAATKVDFFTMARGED</sequence>
<dbReference type="RefSeq" id="WP_058242575.1">
    <property type="nucleotide sequence ID" value="NZ_CYSB01000026.1"/>
</dbReference>
<dbReference type="GO" id="GO:0061693">
    <property type="term" value="F:alpha-D-ribose 1-methylphosphonate 5-triphosphate synthase activity"/>
    <property type="evidence" value="ECO:0007669"/>
    <property type="project" value="UniProtKB-EC"/>
</dbReference>
<accession>A0A0N7LX92</accession>
<evidence type="ECO:0000313" key="2">
    <source>
        <dbReference type="EMBL" id="CUH71255.1"/>
    </source>
</evidence>
<keyword evidence="3" id="KW-1185">Reference proteome</keyword>
<dbReference type="Proteomes" id="UP000051086">
    <property type="component" value="Unassembled WGS sequence"/>
</dbReference>
<evidence type="ECO:0000313" key="1">
    <source>
        <dbReference type="EMBL" id="CUH66531.1"/>
    </source>
</evidence>
<dbReference type="EMBL" id="CYSC01000017">
    <property type="protein sequence ID" value="CUH71255.1"/>
    <property type="molecule type" value="Genomic_DNA"/>
</dbReference>
<organism evidence="2 4">
    <name type="scientific">Thalassovita autumnalis</name>
    <dbReference type="NCBI Taxonomy" id="2072972"/>
    <lineage>
        <taxon>Bacteria</taxon>
        <taxon>Pseudomonadati</taxon>
        <taxon>Pseudomonadota</taxon>
        <taxon>Alphaproteobacteria</taxon>
        <taxon>Rhodobacterales</taxon>
        <taxon>Roseobacteraceae</taxon>
        <taxon>Thalassovita</taxon>
    </lineage>
</organism>
<dbReference type="EMBL" id="CYSB01000026">
    <property type="protein sequence ID" value="CUH66531.1"/>
    <property type="molecule type" value="Genomic_DNA"/>
</dbReference>
<name>A0A0N7LX92_9RHOB</name>
<proteinExistence type="predicted"/>
<dbReference type="AlphaFoldDB" id="A0A0N7LX92"/>
<dbReference type="NCBIfam" id="TIGR03293">
    <property type="entry name" value="PhnG_redo"/>
    <property type="match status" value="1"/>
</dbReference>
<evidence type="ECO:0000313" key="4">
    <source>
        <dbReference type="Proteomes" id="UP000051887"/>
    </source>
</evidence>
<evidence type="ECO:0000313" key="3">
    <source>
        <dbReference type="Proteomes" id="UP000051086"/>
    </source>
</evidence>
<keyword evidence="2" id="KW-0808">Transferase</keyword>